<dbReference type="Gene3D" id="3.30.200.20">
    <property type="entry name" value="Phosphorylase Kinase, domain 1"/>
    <property type="match status" value="1"/>
</dbReference>
<evidence type="ECO:0000313" key="1">
    <source>
        <dbReference type="EMBL" id="OKP13628.1"/>
    </source>
</evidence>
<keyword evidence="1" id="KW-0808">Transferase</keyword>
<dbReference type="EMBL" id="MNBE01000128">
    <property type="protein sequence ID" value="OKP13628.1"/>
    <property type="molecule type" value="Genomic_DNA"/>
</dbReference>
<comment type="caution">
    <text evidence="1">The sequence shown here is derived from an EMBL/GenBank/DDBJ whole genome shotgun (WGS) entry which is preliminary data.</text>
</comment>
<dbReference type="Proteomes" id="UP000186955">
    <property type="component" value="Unassembled WGS sequence"/>
</dbReference>
<gene>
    <name evidence="1" type="ORF">PENSUB_819</name>
</gene>
<dbReference type="InterPro" id="IPR011009">
    <property type="entry name" value="Kinase-like_dom_sf"/>
</dbReference>
<keyword evidence="2" id="KW-1185">Reference proteome</keyword>
<accession>A0A1Q5UMA2</accession>
<protein>
    <submittedName>
        <fullName evidence="1">G2-specific protein kinase nimA</fullName>
    </submittedName>
</protein>
<evidence type="ECO:0000313" key="2">
    <source>
        <dbReference type="Proteomes" id="UP000186955"/>
    </source>
</evidence>
<dbReference type="AlphaFoldDB" id="A0A1Q5UMA2"/>
<organism evidence="1 2">
    <name type="scientific">Penicillium subrubescens</name>
    <dbReference type="NCBI Taxonomy" id="1316194"/>
    <lineage>
        <taxon>Eukaryota</taxon>
        <taxon>Fungi</taxon>
        <taxon>Dikarya</taxon>
        <taxon>Ascomycota</taxon>
        <taxon>Pezizomycotina</taxon>
        <taxon>Eurotiomycetes</taxon>
        <taxon>Eurotiomycetidae</taxon>
        <taxon>Eurotiales</taxon>
        <taxon>Aspergillaceae</taxon>
        <taxon>Penicillium</taxon>
    </lineage>
</organism>
<dbReference type="SUPFAM" id="SSF56112">
    <property type="entry name" value="Protein kinase-like (PK-like)"/>
    <property type="match status" value="1"/>
</dbReference>
<reference evidence="1 2" key="1">
    <citation type="submission" date="2016-10" db="EMBL/GenBank/DDBJ databases">
        <title>Genome sequence of the ascomycete fungus Penicillium subrubescens.</title>
        <authorList>
            <person name="De Vries R.P."/>
            <person name="Peng M."/>
            <person name="Dilokpimol A."/>
            <person name="Hilden K."/>
            <person name="Makela M.R."/>
            <person name="Grigoriev I."/>
            <person name="Riley R."/>
            <person name="Granchi Z."/>
        </authorList>
    </citation>
    <scope>NUCLEOTIDE SEQUENCE [LARGE SCALE GENOMIC DNA]</scope>
    <source>
        <strain evidence="1 2">CBS 132785</strain>
    </source>
</reference>
<name>A0A1Q5UMA2_9EURO</name>
<dbReference type="STRING" id="1316194.A0A1Q5UMA2"/>
<keyword evidence="1" id="KW-0418">Kinase</keyword>
<dbReference type="GO" id="GO:0016301">
    <property type="term" value="F:kinase activity"/>
    <property type="evidence" value="ECO:0007669"/>
    <property type="project" value="UniProtKB-KW"/>
</dbReference>
<sequence>MAIALAEADKYEILEKIGCGSFGIIRKVKRKSDGFVSGSMLSQVPCAGHN</sequence>
<proteinExistence type="predicted"/>